<keyword evidence="1" id="KW-0472">Membrane</keyword>
<comment type="caution">
    <text evidence="2">The sequence shown here is derived from an EMBL/GenBank/DDBJ whole genome shotgun (WGS) entry which is preliminary data.</text>
</comment>
<keyword evidence="3" id="KW-1185">Reference proteome</keyword>
<name>A0A133QJV4_9BACT</name>
<keyword evidence="1" id="KW-0812">Transmembrane</keyword>
<dbReference type="AlphaFoldDB" id="A0A133QJV4"/>
<keyword evidence="1" id="KW-1133">Transmembrane helix</keyword>
<evidence type="ECO:0000313" key="2">
    <source>
        <dbReference type="EMBL" id="KXA43145.1"/>
    </source>
</evidence>
<sequence>MIYRKQSRIVLQKYYNLSKYCFFFLFFLSNISLFLHFFGVIEQ</sequence>
<accession>A0A133QJV4</accession>
<organism evidence="2 3">
    <name type="scientific">Prevotella corporis</name>
    <dbReference type="NCBI Taxonomy" id="28128"/>
    <lineage>
        <taxon>Bacteria</taxon>
        <taxon>Pseudomonadati</taxon>
        <taxon>Bacteroidota</taxon>
        <taxon>Bacteroidia</taxon>
        <taxon>Bacteroidales</taxon>
        <taxon>Prevotellaceae</taxon>
        <taxon>Prevotella</taxon>
    </lineage>
</organism>
<evidence type="ECO:0000256" key="1">
    <source>
        <dbReference type="SAM" id="Phobius"/>
    </source>
</evidence>
<reference evidence="3" key="1">
    <citation type="submission" date="2016-01" db="EMBL/GenBank/DDBJ databases">
        <authorList>
            <person name="Mitreva M."/>
            <person name="Pepin K.H."/>
            <person name="Mihindukulasuriya K.A."/>
            <person name="Fulton R."/>
            <person name="Fronick C."/>
            <person name="O'Laughlin M."/>
            <person name="Miner T."/>
            <person name="Herter B."/>
            <person name="Rosa B.A."/>
            <person name="Cordes M."/>
            <person name="Tomlinson C."/>
            <person name="Wollam A."/>
            <person name="Palsikar V.B."/>
            <person name="Mardis E.R."/>
            <person name="Wilson R.K."/>
        </authorList>
    </citation>
    <scope>NUCLEOTIDE SEQUENCE [LARGE SCALE GENOMIC DNA]</scope>
    <source>
        <strain evidence="3">MJR7716</strain>
    </source>
</reference>
<dbReference type="STRING" id="28128.HMPREF3226_00498"/>
<protein>
    <submittedName>
        <fullName evidence="2">Uncharacterized protein</fullName>
    </submittedName>
</protein>
<dbReference type="EMBL" id="LRQG01000020">
    <property type="protein sequence ID" value="KXA43145.1"/>
    <property type="molecule type" value="Genomic_DNA"/>
</dbReference>
<feature type="transmembrane region" description="Helical" evidence="1">
    <location>
        <begin position="20"/>
        <end position="41"/>
    </location>
</feature>
<proteinExistence type="predicted"/>
<gene>
    <name evidence="2" type="ORF">HMPREF3226_00498</name>
</gene>
<evidence type="ECO:0000313" key="3">
    <source>
        <dbReference type="Proteomes" id="UP000070533"/>
    </source>
</evidence>
<dbReference type="Proteomes" id="UP000070533">
    <property type="component" value="Unassembled WGS sequence"/>
</dbReference>